<keyword evidence="3" id="KW-1185">Reference proteome</keyword>
<name>A0A8J7RYK3_9PROT</name>
<organism evidence="2 3">
    <name type="scientific">Marivibrio halodurans</name>
    <dbReference type="NCBI Taxonomy" id="2039722"/>
    <lineage>
        <taxon>Bacteria</taxon>
        <taxon>Pseudomonadati</taxon>
        <taxon>Pseudomonadota</taxon>
        <taxon>Alphaproteobacteria</taxon>
        <taxon>Rhodospirillales</taxon>
        <taxon>Rhodospirillaceae</taxon>
        <taxon>Marivibrio</taxon>
    </lineage>
</organism>
<evidence type="ECO:0000313" key="3">
    <source>
        <dbReference type="Proteomes" id="UP000672602"/>
    </source>
</evidence>
<dbReference type="EMBL" id="JAGMWN010000003">
    <property type="protein sequence ID" value="MBP5856750.1"/>
    <property type="molecule type" value="Genomic_DNA"/>
</dbReference>
<evidence type="ECO:0000256" key="1">
    <source>
        <dbReference type="SAM" id="MobiDB-lite"/>
    </source>
</evidence>
<sequence>MDDGDETGDRDHADGDGAGVPRSAATGAELDAIRAELGEMHSMMGRILRATTGEEASPEMSVGRADSGGDSELAVRIEIARMVKMIGKAKAEIAHIKHPGADNNRMEDARSELDAIIHDTATATDEILGQAEAQMDLLTRLAGTIAGDTEAEALCSRIEAATIKIMEACNFQDLTGQRTSKVIATLRHIEERIVAMIGIWGIEAFEDLPIPEIERDEDAALLNGPARAGEGISQADIDALFD</sequence>
<dbReference type="Pfam" id="PF04344">
    <property type="entry name" value="CheZ"/>
    <property type="match status" value="1"/>
</dbReference>
<dbReference type="InterPro" id="IPR007439">
    <property type="entry name" value="Chemotax_Pase_CheZ"/>
</dbReference>
<evidence type="ECO:0000313" key="2">
    <source>
        <dbReference type="EMBL" id="MBP5856750.1"/>
    </source>
</evidence>
<proteinExistence type="predicted"/>
<protein>
    <submittedName>
        <fullName evidence="2">Protein phosphatase CheZ</fullName>
        <ecNumber evidence="2">3.6.1.-</ecNumber>
    </submittedName>
</protein>
<keyword evidence="2" id="KW-0378">Hydrolase</keyword>
<dbReference type="RefSeq" id="WP_210681344.1">
    <property type="nucleotide sequence ID" value="NZ_JAGMWN010000003.1"/>
</dbReference>
<dbReference type="Gene3D" id="1.10.287.500">
    <property type="entry name" value="Helix hairpin bin"/>
    <property type="match status" value="1"/>
</dbReference>
<dbReference type="EC" id="3.6.1.-" evidence="2"/>
<accession>A0A8J7RYK3</accession>
<dbReference type="SUPFAM" id="SSF75708">
    <property type="entry name" value="Chemotaxis phosphatase CheZ"/>
    <property type="match status" value="1"/>
</dbReference>
<dbReference type="GO" id="GO:0009288">
    <property type="term" value="C:bacterial-type flagellum"/>
    <property type="evidence" value="ECO:0007669"/>
    <property type="project" value="InterPro"/>
</dbReference>
<comment type="caution">
    <text evidence="2">The sequence shown here is derived from an EMBL/GenBank/DDBJ whole genome shotgun (WGS) entry which is preliminary data.</text>
</comment>
<reference evidence="2" key="1">
    <citation type="submission" date="2021-04" db="EMBL/GenBank/DDBJ databases">
        <authorList>
            <person name="Zhang D.-C."/>
        </authorList>
    </citation>
    <scope>NUCLEOTIDE SEQUENCE</scope>
    <source>
        <strain evidence="2">CGMCC 1.15697</strain>
    </source>
</reference>
<feature type="region of interest" description="Disordered" evidence="1">
    <location>
        <begin position="1"/>
        <end position="27"/>
    </location>
</feature>
<dbReference type="GO" id="GO:0016787">
    <property type="term" value="F:hydrolase activity"/>
    <property type="evidence" value="ECO:0007669"/>
    <property type="project" value="UniProtKB-KW"/>
</dbReference>
<dbReference type="GO" id="GO:0050920">
    <property type="term" value="P:regulation of chemotaxis"/>
    <property type="evidence" value="ECO:0007669"/>
    <property type="project" value="InterPro"/>
</dbReference>
<dbReference type="Proteomes" id="UP000672602">
    <property type="component" value="Unassembled WGS sequence"/>
</dbReference>
<gene>
    <name evidence="2" type="ORF">KAJ83_07000</name>
</gene>
<dbReference type="AlphaFoldDB" id="A0A8J7RYK3"/>